<reference evidence="2 3" key="1">
    <citation type="submission" date="2013-02" db="EMBL/GenBank/DDBJ databases">
        <title>Genome sequence of Candida maltosa Xu316, a potential industrial strain for xylitol and ethanol production.</title>
        <authorList>
            <person name="Yu J."/>
            <person name="Wang Q."/>
            <person name="Geng X."/>
            <person name="Bao W."/>
            <person name="He P."/>
            <person name="Cai J."/>
        </authorList>
    </citation>
    <scope>NUCLEOTIDE SEQUENCE [LARGE SCALE GENOMIC DNA]</scope>
    <source>
        <strain evidence="3">Xu316</strain>
    </source>
</reference>
<organism evidence="2 3">
    <name type="scientific">Candida maltosa (strain Xu316)</name>
    <name type="common">Yeast</name>
    <dbReference type="NCBI Taxonomy" id="1245528"/>
    <lineage>
        <taxon>Eukaryota</taxon>
        <taxon>Fungi</taxon>
        <taxon>Dikarya</taxon>
        <taxon>Ascomycota</taxon>
        <taxon>Saccharomycotina</taxon>
        <taxon>Pichiomycetes</taxon>
        <taxon>Debaryomycetaceae</taxon>
        <taxon>Candida/Lodderomyces clade</taxon>
        <taxon>Candida</taxon>
    </lineage>
</organism>
<dbReference type="EMBL" id="AOGT01001623">
    <property type="protein sequence ID" value="EMG47318.1"/>
    <property type="molecule type" value="Genomic_DNA"/>
</dbReference>
<dbReference type="eggNOG" id="ENOG502S2AA">
    <property type="taxonomic scope" value="Eukaryota"/>
</dbReference>
<comment type="caution">
    <text evidence="2">The sequence shown here is derived from an EMBL/GenBank/DDBJ whole genome shotgun (WGS) entry which is preliminary data.</text>
</comment>
<gene>
    <name evidence="2" type="ORF">G210_2378</name>
</gene>
<protein>
    <recommendedName>
        <fullName evidence="1">Trafficking protein particle complex subunit 11 domain-containing protein</fullName>
    </recommendedName>
</protein>
<evidence type="ECO:0000313" key="2">
    <source>
        <dbReference type="EMBL" id="EMG47318.1"/>
    </source>
</evidence>
<dbReference type="AlphaFoldDB" id="M3J5I3"/>
<dbReference type="OMA" id="FHIVRGY"/>
<name>M3J5I3_CANMX</name>
<sequence length="1026" mass="117304">MENYNHSFLQLLDPFLRIHISKELQDTQLSTTLRKYLDTHNVADKVWDNSVIRNRLSTTKYIIEYDEPSNEVPIPEKEFAANQHSVLSPFNKDSRIFPNGILSFEWFEKYTKKFPFGLIYVCQIGDASRDHQVIEKLIELKRNLLAADCKLTVVLVSSDPADDTRLAKFRQETGLPKLTGLVYLQNIPETLERDTEILITSVLTNLKHSSFDFYSNIEYKIKQRNKKYYSCPDISHIDTSIELTPKFLETRNLIKQGVLQQFINPHNLESGVKLLEIAYQSLISVLNSVYAVNLSQHDNMIINQFRDLLDVVAFHIVRGYLSMEEPLKALKKHQAHIIIVNDTVGEDSNWISIQYEWLAQLMSIIPYSIVAILNSTAITKEKRSNVVSYFGGLKLPEFDVITNPGLLYIEAYEKSQFRDKRIELLGKAIQELELNQNYANNTSSISGSSNINALISYINWLLAEELYSENKGKASDYYEMAYSSMGVSKWSNISHLILEKSLHCYSAVGNKKMVLNTLLNISTIPYNSYKNRQDFTLESIFNNDDNGDDLDIVGNDLHDLFKVDVLLANSDLQQRELHVHDECILQVGLTSQLDTNIMSSILPKNTTISIAINQIDISFSRIDGKTKNPGFKNLSITNDDTKPNNFINKLKGEELELTFADSANLSFSSSKKIIEHVQNVSNSGHFQIDVVKLQIIITLTHNDKSINLNKIELRNNFSSSNIAILQLEENKQRKVRLENPSFQAKVFPVKPDIQIVAQDGISCYIPGEKLAIPFNIEYKNKGLCEKSQLIAKIKSGDDVATNWDDLKDDEPLDLESLADGAHVLSVFTRTCKQEYITIILQTITDEVEDEDERIVHDVAMVSIPVLPNPFNVKYMITPSFRETATDMPSPFIMPSKTQHNMPIAVRLWQGKLIINDQYKEFMDESPEEFLEVVDIEFNIVSKNPELIIELLDDDDTGSKEIQLFTTKSKSGFSHRNVEIVSSASIKWKRHNHEAVFEYQTPEWEIKLPLSEPRRTLRQEYSPSPLN</sequence>
<accession>M3J5I3</accession>
<dbReference type="PANTHER" id="PTHR14374">
    <property type="entry name" value="FOIE GRAS"/>
    <property type="match status" value="1"/>
</dbReference>
<keyword evidence="3" id="KW-1185">Reference proteome</keyword>
<dbReference type="PANTHER" id="PTHR14374:SF0">
    <property type="entry name" value="TRAFFICKING PROTEIN PARTICLE COMPLEX SUBUNIT 11"/>
    <property type="match status" value="1"/>
</dbReference>
<evidence type="ECO:0000259" key="1">
    <source>
        <dbReference type="Pfam" id="PF11817"/>
    </source>
</evidence>
<dbReference type="InterPro" id="IPR021773">
    <property type="entry name" value="TPC11"/>
</dbReference>
<dbReference type="HOGENOM" id="CLU_008469_0_0_1"/>
<dbReference type="STRING" id="1245528.M3J5I3"/>
<proteinExistence type="predicted"/>
<feature type="domain" description="Trafficking protein particle complex subunit 11" evidence="1">
    <location>
        <begin position="303"/>
        <end position="426"/>
    </location>
</feature>
<dbReference type="Proteomes" id="UP000011777">
    <property type="component" value="Unassembled WGS sequence"/>
</dbReference>
<dbReference type="OrthoDB" id="6278596at2759"/>
<dbReference type="Pfam" id="PF11817">
    <property type="entry name" value="Foie-gras_1"/>
    <property type="match status" value="1"/>
</dbReference>
<evidence type="ECO:0000313" key="3">
    <source>
        <dbReference type="Proteomes" id="UP000011777"/>
    </source>
</evidence>